<accession>A0A1J8PQ77</accession>
<organism evidence="2 3">
    <name type="scientific">Rhizopogon vesiculosus</name>
    <dbReference type="NCBI Taxonomy" id="180088"/>
    <lineage>
        <taxon>Eukaryota</taxon>
        <taxon>Fungi</taxon>
        <taxon>Dikarya</taxon>
        <taxon>Basidiomycota</taxon>
        <taxon>Agaricomycotina</taxon>
        <taxon>Agaricomycetes</taxon>
        <taxon>Agaricomycetidae</taxon>
        <taxon>Boletales</taxon>
        <taxon>Suillineae</taxon>
        <taxon>Rhizopogonaceae</taxon>
        <taxon>Rhizopogon</taxon>
    </lineage>
</organism>
<gene>
    <name evidence="2" type="ORF">AZE42_12131</name>
</gene>
<sequence length="22" mass="2242">MIPLGGRQPASPVDGAISKLHP</sequence>
<evidence type="ECO:0000313" key="3">
    <source>
        <dbReference type="Proteomes" id="UP000183567"/>
    </source>
</evidence>
<evidence type="ECO:0000313" key="2">
    <source>
        <dbReference type="EMBL" id="OJA11310.1"/>
    </source>
</evidence>
<keyword evidence="3" id="KW-1185">Reference proteome</keyword>
<feature type="region of interest" description="Disordered" evidence="1">
    <location>
        <begin position="1"/>
        <end position="22"/>
    </location>
</feature>
<evidence type="ECO:0000256" key="1">
    <source>
        <dbReference type="SAM" id="MobiDB-lite"/>
    </source>
</evidence>
<dbReference type="EMBL" id="LVVM01005115">
    <property type="protein sequence ID" value="OJA11310.1"/>
    <property type="molecule type" value="Genomic_DNA"/>
</dbReference>
<protein>
    <submittedName>
        <fullName evidence="2">Uncharacterized protein</fullName>
    </submittedName>
</protein>
<reference evidence="2 3" key="1">
    <citation type="submission" date="2016-03" db="EMBL/GenBank/DDBJ databases">
        <title>Comparative genomics of the ectomycorrhizal sister species Rhizopogon vinicolor and Rhizopogon vesiculosus (Basidiomycota: Boletales) reveals a divergence of the mating type B locus.</title>
        <authorList>
            <person name="Mujic A.B."/>
            <person name="Kuo A."/>
            <person name="Tritt A."/>
            <person name="Lipzen A."/>
            <person name="Chen C."/>
            <person name="Johnson J."/>
            <person name="Sharma A."/>
            <person name="Barry K."/>
            <person name="Grigoriev I.V."/>
            <person name="Spatafora J.W."/>
        </authorList>
    </citation>
    <scope>NUCLEOTIDE SEQUENCE [LARGE SCALE GENOMIC DNA]</scope>
    <source>
        <strain evidence="2 3">AM-OR11-056</strain>
    </source>
</reference>
<dbReference type="Proteomes" id="UP000183567">
    <property type="component" value="Unassembled WGS sequence"/>
</dbReference>
<name>A0A1J8PQ77_9AGAM</name>
<dbReference type="AlphaFoldDB" id="A0A1J8PQ77"/>
<proteinExistence type="predicted"/>
<comment type="caution">
    <text evidence="2">The sequence shown here is derived from an EMBL/GenBank/DDBJ whole genome shotgun (WGS) entry which is preliminary data.</text>
</comment>